<protein>
    <submittedName>
        <fullName evidence="2">Uncharacterized protein</fullName>
    </submittedName>
</protein>
<organism evidence="2 3">
    <name type="scientific">Phaeosphaeria nodorum (strain SN15 / ATCC MYA-4574 / FGSC 10173)</name>
    <name type="common">Glume blotch fungus</name>
    <name type="synonym">Parastagonospora nodorum</name>
    <dbReference type="NCBI Taxonomy" id="321614"/>
    <lineage>
        <taxon>Eukaryota</taxon>
        <taxon>Fungi</taxon>
        <taxon>Dikarya</taxon>
        <taxon>Ascomycota</taxon>
        <taxon>Pezizomycotina</taxon>
        <taxon>Dothideomycetes</taxon>
        <taxon>Pleosporomycetidae</taxon>
        <taxon>Pleosporales</taxon>
        <taxon>Pleosporineae</taxon>
        <taxon>Phaeosphaeriaceae</taxon>
        <taxon>Parastagonospora</taxon>
    </lineage>
</organism>
<feature type="region of interest" description="Disordered" evidence="1">
    <location>
        <begin position="32"/>
        <end position="52"/>
    </location>
</feature>
<dbReference type="Proteomes" id="UP000663193">
    <property type="component" value="Chromosome 19"/>
</dbReference>
<evidence type="ECO:0000256" key="1">
    <source>
        <dbReference type="SAM" id="MobiDB-lite"/>
    </source>
</evidence>
<proteinExistence type="predicted"/>
<dbReference type="AlphaFoldDB" id="A0A7U2I9C7"/>
<accession>A0A7U2I9C7</accession>
<gene>
    <name evidence="2" type="ORF">JI435_422600</name>
</gene>
<dbReference type="EMBL" id="CP069041">
    <property type="protein sequence ID" value="QRD05651.1"/>
    <property type="molecule type" value="Genomic_DNA"/>
</dbReference>
<keyword evidence="3" id="KW-1185">Reference proteome</keyword>
<sequence>MTISSSSMNDKRYMWPVRTVFTVSIAYARQPFGHPSSQQKSWRERDDAHADDDGDALAVEGEWMTRMVYLLRTTNYTN</sequence>
<reference evidence="3" key="1">
    <citation type="journal article" date="2021" name="BMC Genomics">
        <title>Chromosome-level genome assembly and manually-curated proteome of model necrotroph Parastagonospora nodorum Sn15 reveals a genome-wide trove of candidate effector homologs, and redundancy of virulence-related functions within an accessory chromosome.</title>
        <authorList>
            <person name="Bertazzoni S."/>
            <person name="Jones D.A.B."/>
            <person name="Phan H.T."/>
            <person name="Tan K.-C."/>
            <person name="Hane J.K."/>
        </authorList>
    </citation>
    <scope>NUCLEOTIDE SEQUENCE [LARGE SCALE GENOMIC DNA]</scope>
    <source>
        <strain evidence="3">SN15 / ATCC MYA-4574 / FGSC 10173)</strain>
    </source>
</reference>
<dbReference type="VEuPathDB" id="FungiDB:JI435_422600"/>
<evidence type="ECO:0000313" key="3">
    <source>
        <dbReference type="Proteomes" id="UP000663193"/>
    </source>
</evidence>
<name>A0A7U2I9C7_PHANO</name>
<evidence type="ECO:0000313" key="2">
    <source>
        <dbReference type="EMBL" id="QRD05651.1"/>
    </source>
</evidence>